<feature type="active site" evidence="10">
    <location>
        <position position="230"/>
    </location>
</feature>
<feature type="chain" id="PRO_5011817390" description="Cutinase" evidence="12">
    <location>
        <begin position="17"/>
        <end position="267"/>
    </location>
</feature>
<evidence type="ECO:0000256" key="4">
    <source>
        <dbReference type="ARBA" id="ARBA00022487"/>
    </source>
</evidence>
<dbReference type="InterPro" id="IPR043580">
    <property type="entry name" value="CUTINASE_1"/>
</dbReference>
<keyword evidence="5 12" id="KW-0964">Secreted</keyword>
<feature type="disulfide bond" evidence="11">
    <location>
        <begin position="92"/>
        <end position="167"/>
    </location>
</feature>
<evidence type="ECO:0000256" key="9">
    <source>
        <dbReference type="ARBA" id="ARBA00034045"/>
    </source>
</evidence>
<evidence type="ECO:0000256" key="2">
    <source>
        <dbReference type="ARBA" id="ARBA00007534"/>
    </source>
</evidence>
<organism evidence="13 14">
    <name type="scientific">Phialocephala subalpina</name>
    <dbReference type="NCBI Taxonomy" id="576137"/>
    <lineage>
        <taxon>Eukaryota</taxon>
        <taxon>Fungi</taxon>
        <taxon>Dikarya</taxon>
        <taxon>Ascomycota</taxon>
        <taxon>Pezizomycotina</taxon>
        <taxon>Leotiomycetes</taxon>
        <taxon>Helotiales</taxon>
        <taxon>Mollisiaceae</taxon>
        <taxon>Phialocephala</taxon>
        <taxon>Phialocephala fortinii species complex</taxon>
    </lineage>
</organism>
<dbReference type="InterPro" id="IPR029058">
    <property type="entry name" value="AB_hydrolase_fold"/>
</dbReference>
<dbReference type="GO" id="GO:0005576">
    <property type="term" value="C:extracellular region"/>
    <property type="evidence" value="ECO:0007669"/>
    <property type="project" value="UniProtKB-SubCell"/>
</dbReference>
<comment type="similarity">
    <text evidence="2 12">Belongs to the cutinase family.</text>
</comment>
<comment type="function">
    <text evidence="12">Catalyzes the hydrolysis of complex carboxylic polyesters found in the cell wall of plants. Degrades cutin, a macromolecule that forms the structure of the plant cuticle.</text>
</comment>
<dbReference type="PRINTS" id="PR00129">
    <property type="entry name" value="CUTINASE"/>
</dbReference>
<evidence type="ECO:0000256" key="6">
    <source>
        <dbReference type="ARBA" id="ARBA00022729"/>
    </source>
</evidence>
<dbReference type="OrthoDB" id="2975078at2759"/>
<dbReference type="PROSITE" id="PS00155">
    <property type="entry name" value="CUTINASE_1"/>
    <property type="match status" value="1"/>
</dbReference>
<dbReference type="GO" id="GO:0016052">
    <property type="term" value="P:carbohydrate catabolic process"/>
    <property type="evidence" value="ECO:0007669"/>
    <property type="project" value="TreeGrafter"/>
</dbReference>
<keyword evidence="6 12" id="KW-0732">Signal</keyword>
<dbReference type="SUPFAM" id="SSF53474">
    <property type="entry name" value="alpha/beta-Hydrolases"/>
    <property type="match status" value="1"/>
</dbReference>
<evidence type="ECO:0000256" key="7">
    <source>
        <dbReference type="ARBA" id="ARBA00022801"/>
    </source>
</evidence>
<keyword evidence="8 11" id="KW-1015">Disulfide bond</keyword>
<dbReference type="SMART" id="SM01110">
    <property type="entry name" value="Cutinase"/>
    <property type="match status" value="1"/>
</dbReference>
<feature type="active site" description="Proton donor/acceptor" evidence="10">
    <location>
        <position position="243"/>
    </location>
</feature>
<feature type="disulfide bond" evidence="11">
    <location>
        <begin position="226"/>
        <end position="233"/>
    </location>
</feature>
<gene>
    <name evidence="13" type="ORF">PAC_11195</name>
</gene>
<evidence type="ECO:0000256" key="8">
    <source>
        <dbReference type="ARBA" id="ARBA00023157"/>
    </source>
</evidence>
<keyword evidence="4 12" id="KW-0719">Serine esterase</keyword>
<evidence type="ECO:0000256" key="5">
    <source>
        <dbReference type="ARBA" id="ARBA00022525"/>
    </source>
</evidence>
<comment type="catalytic activity">
    <reaction evidence="9 12">
        <text>cutin + H2O = cutin monomers.</text>
        <dbReference type="EC" id="3.1.1.74"/>
    </reaction>
</comment>
<accession>A0A1L7X8E1</accession>
<sequence>MSTAFLLALFSASVLAAPAPPPQADTNSTDPQATAQAAAMTAATTLSSQAGAFPQVGQNISNLGDSLTTYETTLGTTLNIQSTVNTDAASGCTAMTVIFARGTTEPGNVGILAGPPFFDALETMVGKSAVTVQGVDYPADIPGFLVGGSPQGSQTMADMVTSALSTCPSTKVVMSGYSQGGQLVHNAAKILPASTMAKVNSAVIFGDPDDGEAVQGLAASKTKVICHAGDDICAHGDLVLAAHLTYSQNAGEAASFVAAVADLAIGN</sequence>
<reference evidence="13 14" key="1">
    <citation type="submission" date="2016-03" db="EMBL/GenBank/DDBJ databases">
        <authorList>
            <person name="Ploux O."/>
        </authorList>
    </citation>
    <scope>NUCLEOTIDE SEQUENCE [LARGE SCALE GENOMIC DNA]</scope>
    <source>
        <strain evidence="13 14">UAMH 11012</strain>
    </source>
</reference>
<dbReference type="EMBL" id="FJOG01000018">
    <property type="protein sequence ID" value="CZR61299.1"/>
    <property type="molecule type" value="Genomic_DNA"/>
</dbReference>
<evidence type="ECO:0000256" key="12">
    <source>
        <dbReference type="RuleBase" id="RU361263"/>
    </source>
</evidence>
<dbReference type="Pfam" id="PF01083">
    <property type="entry name" value="Cutinase"/>
    <property type="match status" value="1"/>
</dbReference>
<evidence type="ECO:0000256" key="1">
    <source>
        <dbReference type="ARBA" id="ARBA00004613"/>
    </source>
</evidence>
<dbReference type="GO" id="GO:0050525">
    <property type="term" value="F:cutinase activity"/>
    <property type="evidence" value="ECO:0007669"/>
    <property type="project" value="UniProtKB-UniRule"/>
</dbReference>
<dbReference type="PANTHER" id="PTHR48250:SF1">
    <property type="entry name" value="CUTINASE"/>
    <property type="match status" value="1"/>
</dbReference>
<evidence type="ECO:0000256" key="3">
    <source>
        <dbReference type="ARBA" id="ARBA00013095"/>
    </source>
</evidence>
<feature type="signal peptide" evidence="12">
    <location>
        <begin position="1"/>
        <end position="16"/>
    </location>
</feature>
<dbReference type="EC" id="3.1.1.74" evidence="3 12"/>
<feature type="active site" description="Nucleophile" evidence="10">
    <location>
        <position position="178"/>
    </location>
</feature>
<proteinExistence type="inferred from homology"/>
<evidence type="ECO:0000256" key="10">
    <source>
        <dbReference type="PIRSR" id="PIRSR611150-1"/>
    </source>
</evidence>
<evidence type="ECO:0000313" key="14">
    <source>
        <dbReference type="Proteomes" id="UP000184330"/>
    </source>
</evidence>
<name>A0A1L7X8E1_9HELO</name>
<protein>
    <recommendedName>
        <fullName evidence="3 12">Cutinase</fullName>
        <ecNumber evidence="3 12">3.1.1.74</ecNumber>
    </recommendedName>
</protein>
<dbReference type="InterPro" id="IPR011150">
    <property type="entry name" value="Cutinase_monf"/>
</dbReference>
<comment type="subcellular location">
    <subcellularLocation>
        <location evidence="1 12">Secreted</location>
    </subcellularLocation>
</comment>
<dbReference type="PANTHER" id="PTHR48250">
    <property type="entry name" value="CUTINASE 2-RELATED"/>
    <property type="match status" value="1"/>
</dbReference>
<keyword evidence="7 12" id="KW-0378">Hydrolase</keyword>
<dbReference type="AlphaFoldDB" id="A0A1L7X8E1"/>
<evidence type="ECO:0000256" key="11">
    <source>
        <dbReference type="PIRSR" id="PIRSR611150-2"/>
    </source>
</evidence>
<evidence type="ECO:0000313" key="13">
    <source>
        <dbReference type="EMBL" id="CZR61299.1"/>
    </source>
</evidence>
<dbReference type="InterPro" id="IPR000675">
    <property type="entry name" value="Cutinase/axe"/>
</dbReference>
<keyword evidence="14" id="KW-1185">Reference proteome</keyword>
<dbReference type="Proteomes" id="UP000184330">
    <property type="component" value="Unassembled WGS sequence"/>
</dbReference>
<dbReference type="Gene3D" id="3.40.50.1820">
    <property type="entry name" value="alpha/beta hydrolase"/>
    <property type="match status" value="1"/>
</dbReference>